<dbReference type="Gene3D" id="1.10.443.10">
    <property type="entry name" value="Intergrase catalytic core"/>
    <property type="match status" value="1"/>
</dbReference>
<comment type="caution">
    <text evidence="2">The sequence shown here is derived from an EMBL/GenBank/DDBJ whole genome shotgun (WGS) entry which is preliminary data.</text>
</comment>
<dbReference type="InterPro" id="IPR011010">
    <property type="entry name" value="DNA_brk_join_enz"/>
</dbReference>
<accession>A0A150FVE8</accession>
<keyword evidence="1" id="KW-0233">DNA recombination</keyword>
<dbReference type="GO" id="GO:0006310">
    <property type="term" value="P:DNA recombination"/>
    <property type="evidence" value="ECO:0007669"/>
    <property type="project" value="UniProtKB-KW"/>
</dbReference>
<dbReference type="GO" id="GO:0015074">
    <property type="term" value="P:DNA integration"/>
    <property type="evidence" value="ECO:0007669"/>
    <property type="project" value="InterPro"/>
</dbReference>
<keyword evidence="3" id="KW-1185">Reference proteome</keyword>
<evidence type="ECO:0000313" key="3">
    <source>
        <dbReference type="Proteomes" id="UP000075714"/>
    </source>
</evidence>
<evidence type="ECO:0000313" key="2">
    <source>
        <dbReference type="EMBL" id="KXZ41000.1"/>
    </source>
</evidence>
<evidence type="ECO:0008006" key="4">
    <source>
        <dbReference type="Google" id="ProtNLM"/>
    </source>
</evidence>
<dbReference type="SUPFAM" id="SSF56349">
    <property type="entry name" value="DNA breaking-rejoining enzymes"/>
    <property type="match status" value="1"/>
</dbReference>
<gene>
    <name evidence="2" type="ORF">GPECTOR_1018g287</name>
</gene>
<dbReference type="EMBL" id="LSYV01001013">
    <property type="protein sequence ID" value="KXZ41000.1"/>
    <property type="molecule type" value="Genomic_DNA"/>
</dbReference>
<organism evidence="2 3">
    <name type="scientific">Gonium pectorale</name>
    <name type="common">Green alga</name>
    <dbReference type="NCBI Taxonomy" id="33097"/>
    <lineage>
        <taxon>Eukaryota</taxon>
        <taxon>Viridiplantae</taxon>
        <taxon>Chlorophyta</taxon>
        <taxon>core chlorophytes</taxon>
        <taxon>Chlorophyceae</taxon>
        <taxon>CS clade</taxon>
        <taxon>Chlamydomonadales</taxon>
        <taxon>Volvocaceae</taxon>
        <taxon>Gonium</taxon>
    </lineage>
</organism>
<dbReference type="Proteomes" id="UP000075714">
    <property type="component" value="Unassembled WGS sequence"/>
</dbReference>
<sequence length="400" mass="43055">MNLPQRRLLAVEARMPVSSGSLTALESAALYEQHLGDASQFLRGALAPSTVQRQDGAAADLGAWLRQSGCGRSLADCTPEDVLVYFSAWWLPRHGNRSSGAGDAPGPSAVRSHLSALSGFFSRAGRGARYDYGAGQGNPCDSVTVGDYRSAYQRAQVKAGYQEVSAVPMTPAKYRALVAHLWARVGAEPGPLPRLVLLRDLACILLLWQTTVRGHDIGKLGLGDFVDPDRPDQPFRGFPLPLPGEVADRAPTLCFRLRGSKTYQLSRAPPVWLFPNPSEPAFCAVGTLALYLRLSSQSAALPGVAVSDAFFRPLTADRRGFAAGPLRSAALSARVRLHLQESQLYDGETVHSFRRGALQAASADGAGTPALLGFGQLRSVATLERYLDRGRHERVTRARL</sequence>
<evidence type="ECO:0000256" key="1">
    <source>
        <dbReference type="ARBA" id="ARBA00023172"/>
    </source>
</evidence>
<proteinExistence type="predicted"/>
<dbReference type="OrthoDB" id="546682at2759"/>
<dbReference type="InterPro" id="IPR013762">
    <property type="entry name" value="Integrase-like_cat_sf"/>
</dbReference>
<name>A0A150FVE8_GONPE</name>
<protein>
    <recommendedName>
        <fullName evidence="4">Core-binding (CB) domain-containing protein</fullName>
    </recommendedName>
</protein>
<reference evidence="3" key="1">
    <citation type="journal article" date="2016" name="Nat. Commun.">
        <title>The Gonium pectorale genome demonstrates co-option of cell cycle regulation during the evolution of multicellularity.</title>
        <authorList>
            <person name="Hanschen E.R."/>
            <person name="Marriage T.N."/>
            <person name="Ferris P.J."/>
            <person name="Hamaji T."/>
            <person name="Toyoda A."/>
            <person name="Fujiyama A."/>
            <person name="Neme R."/>
            <person name="Noguchi H."/>
            <person name="Minakuchi Y."/>
            <person name="Suzuki M."/>
            <person name="Kawai-Toyooka H."/>
            <person name="Smith D.R."/>
            <person name="Sparks H."/>
            <person name="Anderson J."/>
            <person name="Bakaric R."/>
            <person name="Luria V."/>
            <person name="Karger A."/>
            <person name="Kirschner M.W."/>
            <person name="Durand P.M."/>
            <person name="Michod R.E."/>
            <person name="Nozaki H."/>
            <person name="Olson B.J."/>
        </authorList>
    </citation>
    <scope>NUCLEOTIDE SEQUENCE [LARGE SCALE GENOMIC DNA]</scope>
    <source>
        <strain evidence="3">NIES-2863</strain>
    </source>
</reference>
<dbReference type="AlphaFoldDB" id="A0A150FVE8"/>
<dbReference type="GO" id="GO:0003677">
    <property type="term" value="F:DNA binding"/>
    <property type="evidence" value="ECO:0007669"/>
    <property type="project" value="InterPro"/>
</dbReference>